<dbReference type="EMBL" id="BGPR01136399">
    <property type="protein sequence ID" value="GBN57760.1"/>
    <property type="molecule type" value="Genomic_DNA"/>
</dbReference>
<protein>
    <submittedName>
        <fullName evidence="2">Uncharacterized protein</fullName>
    </submittedName>
</protein>
<dbReference type="EMBL" id="BGPR01136374">
    <property type="protein sequence ID" value="GBN57707.1"/>
    <property type="molecule type" value="Genomic_DNA"/>
</dbReference>
<name>A0A4Y2Q553_ARAVE</name>
<keyword evidence="5" id="KW-1185">Reference proteome</keyword>
<dbReference type="EMBL" id="BGPR01136372">
    <property type="protein sequence ID" value="GBN57699.1"/>
    <property type="molecule type" value="Genomic_DNA"/>
</dbReference>
<gene>
    <name evidence="4" type="ORF">AVEN_168627_1</name>
    <name evidence="1" type="ORF">AVEN_228042_1</name>
    <name evidence="2" type="ORF">AVEN_237926_1</name>
    <name evidence="3" type="ORF">AVEN_49623_1</name>
</gene>
<accession>A0A4Y2Q553</accession>
<evidence type="ECO:0000313" key="1">
    <source>
        <dbReference type="EMBL" id="GBN57699.1"/>
    </source>
</evidence>
<comment type="caution">
    <text evidence="2">The sequence shown here is derived from an EMBL/GenBank/DDBJ whole genome shotgun (WGS) entry which is preliminary data.</text>
</comment>
<evidence type="ECO:0000313" key="3">
    <source>
        <dbReference type="EMBL" id="GBN57727.1"/>
    </source>
</evidence>
<evidence type="ECO:0000313" key="2">
    <source>
        <dbReference type="EMBL" id="GBN57707.1"/>
    </source>
</evidence>
<evidence type="ECO:0000313" key="5">
    <source>
        <dbReference type="Proteomes" id="UP000499080"/>
    </source>
</evidence>
<dbReference type="AlphaFoldDB" id="A0A4Y2Q553"/>
<dbReference type="Proteomes" id="UP000499080">
    <property type="component" value="Unassembled WGS sequence"/>
</dbReference>
<sequence>MILDVRFSMQQKHTLDGSSVETGIELGTLRPRRRYLTNRPQRPSTELEEPTFIPRNHLRSEAETVERPIDRGLQKSNPFPQLERRCLRRLIITLLVFELFTNSD</sequence>
<proteinExistence type="predicted"/>
<evidence type="ECO:0000313" key="4">
    <source>
        <dbReference type="EMBL" id="GBN57760.1"/>
    </source>
</evidence>
<dbReference type="EMBL" id="BGPR01136382">
    <property type="protein sequence ID" value="GBN57727.1"/>
    <property type="molecule type" value="Genomic_DNA"/>
</dbReference>
<reference evidence="2 5" key="1">
    <citation type="journal article" date="2019" name="Sci. Rep.">
        <title>Orb-weaving spider Araneus ventricosus genome elucidates the spidroin gene catalogue.</title>
        <authorList>
            <person name="Kono N."/>
            <person name="Nakamura H."/>
            <person name="Ohtoshi R."/>
            <person name="Moran D.A.P."/>
            <person name="Shinohara A."/>
            <person name="Yoshida Y."/>
            <person name="Fujiwara M."/>
            <person name="Mori M."/>
            <person name="Tomita M."/>
            <person name="Arakawa K."/>
        </authorList>
    </citation>
    <scope>NUCLEOTIDE SEQUENCE [LARGE SCALE GENOMIC DNA]</scope>
</reference>
<organism evidence="2 5">
    <name type="scientific">Araneus ventricosus</name>
    <name type="common">Orbweaver spider</name>
    <name type="synonym">Epeira ventricosa</name>
    <dbReference type="NCBI Taxonomy" id="182803"/>
    <lineage>
        <taxon>Eukaryota</taxon>
        <taxon>Metazoa</taxon>
        <taxon>Ecdysozoa</taxon>
        <taxon>Arthropoda</taxon>
        <taxon>Chelicerata</taxon>
        <taxon>Arachnida</taxon>
        <taxon>Araneae</taxon>
        <taxon>Araneomorphae</taxon>
        <taxon>Entelegynae</taxon>
        <taxon>Araneoidea</taxon>
        <taxon>Araneidae</taxon>
        <taxon>Araneus</taxon>
    </lineage>
</organism>